<accession>A0A2R9SXU4</accession>
<evidence type="ECO:0000313" key="2">
    <source>
        <dbReference type="Proteomes" id="UP000003094"/>
    </source>
</evidence>
<dbReference type="AlphaFoldDB" id="A0A2R9SXU4"/>
<dbReference type="EMBL" id="ADHJ01000014">
    <property type="protein sequence ID" value="EFU42229.1"/>
    <property type="molecule type" value="Genomic_DNA"/>
</dbReference>
<organism evidence="1 2">
    <name type="scientific">Paenibacillus vortex V453</name>
    <dbReference type="NCBI Taxonomy" id="715225"/>
    <lineage>
        <taxon>Bacteria</taxon>
        <taxon>Bacillati</taxon>
        <taxon>Bacillota</taxon>
        <taxon>Bacilli</taxon>
        <taxon>Bacillales</taxon>
        <taxon>Paenibacillaceae</taxon>
        <taxon>Paenibacillus</taxon>
    </lineage>
</organism>
<dbReference type="Proteomes" id="UP000003094">
    <property type="component" value="Unassembled WGS sequence"/>
</dbReference>
<reference evidence="1 2" key="1">
    <citation type="journal article" date="2010" name="BMC Genomics">
        <title>Genome sequence of the pattern forming Paenibacillus vortex bacterium reveals potential for thriving in complex environments.</title>
        <authorList>
            <person name="Sirota-Madi A."/>
            <person name="Olender T."/>
            <person name="Helman Y."/>
            <person name="Ingham C."/>
            <person name="Brainis I."/>
            <person name="Roth D."/>
            <person name="Hagi E."/>
            <person name="Brodsky L."/>
            <person name="Leshkowitz D."/>
            <person name="Galatenko V."/>
            <person name="Nikolaev V."/>
            <person name="Mugasimangalam R.C."/>
            <person name="Bransburg-Zabary S."/>
            <person name="Gutnick D.L."/>
            <person name="Lancet D."/>
            <person name="Ben-Jacob E."/>
        </authorList>
    </citation>
    <scope>NUCLEOTIDE SEQUENCE [LARGE SCALE GENOMIC DNA]</scope>
    <source>
        <strain evidence="1 2">V453</strain>
    </source>
</reference>
<gene>
    <name evidence="1" type="ORF">PVOR_08065</name>
</gene>
<comment type="caution">
    <text evidence="1">The sequence shown here is derived from an EMBL/GenBank/DDBJ whole genome shotgun (WGS) entry which is preliminary data.</text>
</comment>
<evidence type="ECO:0000313" key="1">
    <source>
        <dbReference type="EMBL" id="EFU42229.1"/>
    </source>
</evidence>
<dbReference type="KEGG" id="pvo:PVOR_08065"/>
<protein>
    <submittedName>
        <fullName evidence="1">Uncharacterized protein</fullName>
    </submittedName>
</protein>
<proteinExistence type="predicted"/>
<keyword evidence="2" id="KW-1185">Reference proteome</keyword>
<dbReference type="RefSeq" id="WP_006208489.1">
    <property type="nucleotide sequence ID" value="NZ_ADHJ01000014.1"/>
</dbReference>
<name>A0A2R9SXU4_9BACL</name>
<sequence>MTIDEAIHLESYDEQWAEWFIDEQQGLVSEIKRRIVSQGARSLLQYSDEKNAFVEQLLVRAERWMNGRTS</sequence>